<keyword evidence="3" id="KW-0328">Glycosyltransferase</keyword>
<evidence type="ECO:0000256" key="1">
    <source>
        <dbReference type="ARBA" id="ARBA00004651"/>
    </source>
</evidence>
<dbReference type="PANTHER" id="PTHR33908">
    <property type="entry name" value="MANNOSYLTRANSFERASE YKCB-RELATED"/>
    <property type="match status" value="1"/>
</dbReference>
<evidence type="ECO:0000313" key="9">
    <source>
        <dbReference type="EMBL" id="OGE37244.1"/>
    </source>
</evidence>
<evidence type="ECO:0000256" key="2">
    <source>
        <dbReference type="ARBA" id="ARBA00022475"/>
    </source>
</evidence>
<feature type="transmembrane region" description="Helical" evidence="8">
    <location>
        <begin position="147"/>
        <end position="165"/>
    </location>
</feature>
<keyword evidence="6 8" id="KW-1133">Transmembrane helix</keyword>
<feature type="transmembrane region" description="Helical" evidence="8">
    <location>
        <begin position="434"/>
        <end position="453"/>
    </location>
</feature>
<keyword evidence="7 8" id="KW-0472">Membrane</keyword>
<dbReference type="AlphaFoldDB" id="A0A1F5K8S9"/>
<keyword evidence="2" id="KW-1003">Cell membrane</keyword>
<reference evidence="9 10" key="1">
    <citation type="journal article" date="2016" name="Nat. Commun.">
        <title>Thousands of microbial genomes shed light on interconnected biogeochemical processes in an aquifer system.</title>
        <authorList>
            <person name="Anantharaman K."/>
            <person name="Brown C.T."/>
            <person name="Hug L.A."/>
            <person name="Sharon I."/>
            <person name="Castelle C.J."/>
            <person name="Probst A.J."/>
            <person name="Thomas B.C."/>
            <person name="Singh A."/>
            <person name="Wilkins M.J."/>
            <person name="Karaoz U."/>
            <person name="Brodie E.L."/>
            <person name="Williams K.H."/>
            <person name="Hubbard S.S."/>
            <person name="Banfield J.F."/>
        </authorList>
    </citation>
    <scope>NUCLEOTIDE SEQUENCE [LARGE SCALE GENOMIC DNA]</scope>
</reference>
<dbReference type="InterPro" id="IPR050297">
    <property type="entry name" value="LipidA_mod_glycosyltrf_83"/>
</dbReference>
<feature type="transmembrane region" description="Helical" evidence="8">
    <location>
        <begin position="269"/>
        <end position="296"/>
    </location>
</feature>
<evidence type="ECO:0000256" key="7">
    <source>
        <dbReference type="ARBA" id="ARBA00023136"/>
    </source>
</evidence>
<feature type="transmembrane region" description="Helical" evidence="8">
    <location>
        <begin position="229"/>
        <end position="257"/>
    </location>
</feature>
<proteinExistence type="predicted"/>
<name>A0A1F5K8S9_9BACT</name>
<accession>A0A1F5K8S9</accession>
<dbReference type="GO" id="GO:0009103">
    <property type="term" value="P:lipopolysaccharide biosynthetic process"/>
    <property type="evidence" value="ECO:0007669"/>
    <property type="project" value="UniProtKB-ARBA"/>
</dbReference>
<evidence type="ECO:0000313" key="10">
    <source>
        <dbReference type="Proteomes" id="UP000176527"/>
    </source>
</evidence>
<comment type="subcellular location">
    <subcellularLocation>
        <location evidence="1">Cell membrane</location>
        <topology evidence="1">Multi-pass membrane protein</topology>
    </subcellularLocation>
</comment>
<evidence type="ECO:0000256" key="3">
    <source>
        <dbReference type="ARBA" id="ARBA00022676"/>
    </source>
</evidence>
<feature type="transmembrane region" description="Helical" evidence="8">
    <location>
        <begin position="200"/>
        <end position="217"/>
    </location>
</feature>
<organism evidence="9 10">
    <name type="scientific">Candidatus Daviesbacteria bacterium RIFCSPHIGHO2_12_FULL_37_11</name>
    <dbReference type="NCBI Taxonomy" id="1797777"/>
    <lineage>
        <taxon>Bacteria</taxon>
        <taxon>Candidatus Daviesiibacteriota</taxon>
    </lineage>
</organism>
<feature type="transmembrane region" description="Helical" evidence="8">
    <location>
        <begin position="171"/>
        <end position="188"/>
    </location>
</feature>
<keyword evidence="4" id="KW-0808">Transferase</keyword>
<feature type="transmembrane region" description="Helical" evidence="8">
    <location>
        <begin position="340"/>
        <end position="366"/>
    </location>
</feature>
<evidence type="ECO:0000256" key="6">
    <source>
        <dbReference type="ARBA" id="ARBA00022989"/>
    </source>
</evidence>
<keyword evidence="5 8" id="KW-0812">Transmembrane</keyword>
<gene>
    <name evidence="9" type="ORF">A3F00_02465</name>
</gene>
<sequence length="711" mass="82454">MRKLLNANLFFVFLVPVAFLVVSILTLNDYGINWDSPKHFIRGQSYLHFILTGKRDFLDLPVYQIMKGEPDYVDFNVEGVTNSGIVKERSLEITNVRRSYFQSDFYTFDYFMTKHIHTHPEVNDLLLAATNYIFYQKMGVMGDIESYHFFIVLVTFALVAAVSFWTYRQFGSLASIVSSVSLVSYPLVFSELHFNVKDPILMSFFGLSILSFHHGVLRNKSIYILLSSVFAGFALGTKFNAFFLIPILGLWFLFVVFKRYREKGKRLKLIDLLGGWNVLIAFFIFPFISLFILYIFSPYLWIDPVGHFMEIVEYYKSIGTETLTPEMSRFLVRGWNTYPVFWIIITTPLPILFVFTVGICYSMFLLFREKSEMTFLILLWFFIPIVRVIWPGTNIYGGVRQIMEFIPAMAILSGVGANWLVTNTVKATSYKLRNILQIILLFVICYLLLLPIIKYHPNQNVYFNKLIGGLKGAKEKNMPSWGNTYGNVYLQGIEWLNDNVEKDAKLALPVNYISSIPRLKLRGDIDLDNHYFSGTNREGEYAMEMDYDWPLKSRYKYSYYDTFLDPVYEAKVDGVTLLKIWKNEIKHTKVKYLKNELILKPSSVKIEQQKLVINFTDRVYLTKLVLDYSTNNCEKKLGDAYISLSDDGKNFIREPNPLFDPESPESSPGMDEDTFVYMFAAKSARSIVLNTQNSHSCILKDYNVKVMGFPR</sequence>
<evidence type="ECO:0008006" key="11">
    <source>
        <dbReference type="Google" id="ProtNLM"/>
    </source>
</evidence>
<dbReference type="GO" id="GO:0005886">
    <property type="term" value="C:plasma membrane"/>
    <property type="evidence" value="ECO:0007669"/>
    <property type="project" value="UniProtKB-SubCell"/>
</dbReference>
<dbReference type="GO" id="GO:0016763">
    <property type="term" value="F:pentosyltransferase activity"/>
    <property type="evidence" value="ECO:0007669"/>
    <property type="project" value="TreeGrafter"/>
</dbReference>
<evidence type="ECO:0000256" key="4">
    <source>
        <dbReference type="ARBA" id="ARBA00022679"/>
    </source>
</evidence>
<feature type="transmembrane region" description="Helical" evidence="8">
    <location>
        <begin position="6"/>
        <end position="27"/>
    </location>
</feature>
<protein>
    <recommendedName>
        <fullName evidence="11">Glycosyltransferase RgtA/B/C/D-like domain-containing protein</fullName>
    </recommendedName>
</protein>
<feature type="transmembrane region" description="Helical" evidence="8">
    <location>
        <begin position="402"/>
        <end position="422"/>
    </location>
</feature>
<dbReference type="Proteomes" id="UP000176527">
    <property type="component" value="Unassembled WGS sequence"/>
</dbReference>
<dbReference type="PANTHER" id="PTHR33908:SF11">
    <property type="entry name" value="MEMBRANE PROTEIN"/>
    <property type="match status" value="1"/>
</dbReference>
<evidence type="ECO:0000256" key="8">
    <source>
        <dbReference type="SAM" id="Phobius"/>
    </source>
</evidence>
<feature type="transmembrane region" description="Helical" evidence="8">
    <location>
        <begin position="373"/>
        <end position="390"/>
    </location>
</feature>
<dbReference type="EMBL" id="MFDE01000048">
    <property type="protein sequence ID" value="OGE37244.1"/>
    <property type="molecule type" value="Genomic_DNA"/>
</dbReference>
<comment type="caution">
    <text evidence="9">The sequence shown here is derived from an EMBL/GenBank/DDBJ whole genome shotgun (WGS) entry which is preliminary data.</text>
</comment>
<evidence type="ECO:0000256" key="5">
    <source>
        <dbReference type="ARBA" id="ARBA00022692"/>
    </source>
</evidence>